<dbReference type="InterPro" id="IPR032816">
    <property type="entry name" value="VTT_dom"/>
</dbReference>
<dbReference type="CDD" id="cd09143">
    <property type="entry name" value="PLDc_vPLD1_2_like_bac_2"/>
    <property type="match status" value="1"/>
</dbReference>
<feature type="transmembrane region" description="Helical" evidence="4">
    <location>
        <begin position="691"/>
        <end position="710"/>
    </location>
</feature>
<evidence type="ECO:0000256" key="3">
    <source>
        <dbReference type="ARBA" id="ARBA00023098"/>
    </source>
</evidence>
<protein>
    <submittedName>
        <fullName evidence="6">Phosphatidylserine/phosphatidylglycerophosphate</fullName>
    </submittedName>
</protein>
<dbReference type="GO" id="GO:0004630">
    <property type="term" value="F:phospholipase D activity"/>
    <property type="evidence" value="ECO:0007669"/>
    <property type="project" value="UniProtKB-EC"/>
</dbReference>
<dbReference type="SMART" id="SM00155">
    <property type="entry name" value="PLDc"/>
    <property type="match status" value="2"/>
</dbReference>
<dbReference type="PROSITE" id="PS50035">
    <property type="entry name" value="PLD"/>
    <property type="match status" value="2"/>
</dbReference>
<dbReference type="PANTHER" id="PTHR18896:SF60">
    <property type="entry name" value="PHOSPHOLIPASE D"/>
    <property type="match status" value="1"/>
</dbReference>
<dbReference type="EMBL" id="CP012747">
    <property type="protein sequence ID" value="ALL66392.1"/>
    <property type="molecule type" value="Genomic_DNA"/>
</dbReference>
<keyword evidence="1" id="KW-0677">Repeat</keyword>
<evidence type="ECO:0000259" key="5">
    <source>
        <dbReference type="PROSITE" id="PS50035"/>
    </source>
</evidence>
<feature type="domain" description="PLD phosphodiesterase" evidence="5">
    <location>
        <begin position="172"/>
        <end position="199"/>
    </location>
</feature>
<evidence type="ECO:0000313" key="6">
    <source>
        <dbReference type="EMBL" id="ALL66392.1"/>
    </source>
</evidence>
<dbReference type="Pfam" id="PF09335">
    <property type="entry name" value="VTT_dom"/>
    <property type="match status" value="1"/>
</dbReference>
<dbReference type="Gene3D" id="3.30.870.10">
    <property type="entry name" value="Endonuclease Chain A"/>
    <property type="match status" value="2"/>
</dbReference>
<evidence type="ECO:0000256" key="1">
    <source>
        <dbReference type="ARBA" id="ARBA00022737"/>
    </source>
</evidence>
<evidence type="ECO:0000256" key="2">
    <source>
        <dbReference type="ARBA" id="ARBA00022801"/>
    </source>
</evidence>
<dbReference type="AlphaFoldDB" id="A0A0P0RD81"/>
<sequence>MFAMDSFLRAQRRVARDNEKHTSTMTQTQTITAAAAEPSMIDTRAAPGLLRVNRNCEWREQAPHFRILIDAADYFSTLRNAMSRARHTIHIVGWDIDSRLQLVPGGAPDRLPAGLADFLCALAERNRHLRIHILAWDFAMLYAFEREWLPVYKMGWRTHRRIRFRQDGRHPIGASHHQKIVVIDDALAFVGGIDLTSSRWDTPEHHPHAPLRRNAGDTPYQPMHDVQAMFDGPAAHAVSRLVRERWRLATGKPLDVSHESNGSARIWPADVAADIEDVELGISLTEPAFEGRPLVEQIQQLYVDAIAAAKHTIYIENQYFTASRVGAALAARLADADSPDIAVVGPERTSGWLQEATMGVLRARLHGLLKQADGRQRYAMYAPTIAGMSGTRSQIINVHSKLMTVDNDVLIVGSANLNNRSMVLDTECNVTLEARGDPRVQAAIASVRNRLLAEHLDVTPAEVQTALDTRRLNDAIAHLRHGDRTLMPLDPVISGDLDELASNVSVLDAEAPVAPHELVRHFLPEERSRPLTGKLLALGSLALIVVALGVLWRFTPLRDAVSFTALVHGAQRVHASPLGPFAIVAMYALAASVSVPVTLLIAVSGFVFGALWGSTYAFAGTMISACITYYAGASLGHDAVRKLAGRRINRISEKLGKKGLITVLVLRVVPVAPFTIINLAAGASHISLRDYLAGTVLGMTPGIVLATTFAHQLVAAVRHPSMSGLALVALIGAALIGLSVALQRFFARRS</sequence>
<dbReference type="CDD" id="cd09140">
    <property type="entry name" value="PLDc_vPLD1_2_like_bac_1"/>
    <property type="match status" value="1"/>
</dbReference>
<accession>A0A0P0RD81</accession>
<keyword evidence="4" id="KW-0812">Transmembrane</keyword>
<dbReference type="GO" id="GO:0009395">
    <property type="term" value="P:phospholipid catabolic process"/>
    <property type="evidence" value="ECO:0007669"/>
    <property type="project" value="TreeGrafter"/>
</dbReference>
<name>A0A0P0RD81_9BURK</name>
<reference evidence="6 7" key="1">
    <citation type="journal article" date="2014" name="Genome Announc.">
        <title>Draft Genome Sequence of the Haloacid-Degrading Burkholderia caribensis Strain MBA4.</title>
        <authorList>
            <person name="Pan Y."/>
            <person name="Kong K.F."/>
            <person name="Tsang J.S."/>
        </authorList>
    </citation>
    <scope>NUCLEOTIDE SEQUENCE [LARGE SCALE GENOMIC DNA]</scope>
    <source>
        <strain evidence="6 7">MBA4</strain>
    </source>
</reference>
<organism evidence="6 7">
    <name type="scientific">Paraburkholderia caribensis MBA4</name>
    <dbReference type="NCBI Taxonomy" id="1323664"/>
    <lineage>
        <taxon>Bacteria</taxon>
        <taxon>Pseudomonadati</taxon>
        <taxon>Pseudomonadota</taxon>
        <taxon>Betaproteobacteria</taxon>
        <taxon>Burkholderiales</taxon>
        <taxon>Burkholderiaceae</taxon>
        <taxon>Paraburkholderia</taxon>
    </lineage>
</organism>
<evidence type="ECO:0000256" key="4">
    <source>
        <dbReference type="SAM" id="Phobius"/>
    </source>
</evidence>
<keyword evidence="3" id="KW-0443">Lipid metabolism</keyword>
<dbReference type="Pfam" id="PF00614">
    <property type="entry name" value="PLDc"/>
    <property type="match status" value="1"/>
</dbReference>
<dbReference type="PANTHER" id="PTHR18896">
    <property type="entry name" value="PHOSPHOLIPASE D"/>
    <property type="match status" value="1"/>
</dbReference>
<feature type="transmembrane region" description="Helical" evidence="4">
    <location>
        <begin position="610"/>
        <end position="631"/>
    </location>
</feature>
<dbReference type="InterPro" id="IPR025202">
    <property type="entry name" value="PLD-like_dom"/>
</dbReference>
<feature type="domain" description="PLD phosphodiesterase" evidence="5">
    <location>
        <begin position="399"/>
        <end position="421"/>
    </location>
</feature>
<dbReference type="Proteomes" id="UP000019146">
    <property type="component" value="Chromosome 2"/>
</dbReference>
<dbReference type="KEGG" id="bcai:K788_0002907"/>
<dbReference type="Pfam" id="PF13091">
    <property type="entry name" value="PLDc_2"/>
    <property type="match status" value="1"/>
</dbReference>
<feature type="transmembrane region" description="Helical" evidence="4">
    <location>
        <begin position="581"/>
        <end position="603"/>
    </location>
</feature>
<keyword evidence="4" id="KW-0472">Membrane</keyword>
<dbReference type="SUPFAM" id="SSF56024">
    <property type="entry name" value="Phospholipase D/nuclease"/>
    <property type="match status" value="2"/>
</dbReference>
<feature type="transmembrane region" description="Helical" evidence="4">
    <location>
        <begin position="722"/>
        <end position="742"/>
    </location>
</feature>
<keyword evidence="4" id="KW-1133">Transmembrane helix</keyword>
<dbReference type="InterPro" id="IPR015679">
    <property type="entry name" value="PLipase_D_fam"/>
</dbReference>
<keyword evidence="2" id="KW-0378">Hydrolase</keyword>
<feature type="transmembrane region" description="Helical" evidence="4">
    <location>
        <begin position="535"/>
        <end position="554"/>
    </location>
</feature>
<proteinExistence type="predicted"/>
<evidence type="ECO:0000313" key="7">
    <source>
        <dbReference type="Proteomes" id="UP000019146"/>
    </source>
</evidence>
<gene>
    <name evidence="6" type="ORF">K788_0002907</name>
</gene>
<feature type="transmembrane region" description="Helical" evidence="4">
    <location>
        <begin position="659"/>
        <end position="679"/>
    </location>
</feature>
<dbReference type="InterPro" id="IPR001736">
    <property type="entry name" value="PLipase_D/transphosphatidylase"/>
</dbReference>